<keyword evidence="1" id="KW-0472">Membrane</keyword>
<keyword evidence="3" id="KW-1185">Reference proteome</keyword>
<proteinExistence type="predicted"/>
<protein>
    <submittedName>
        <fullName evidence="2">ABC-2 type transport system permease protein</fullName>
    </submittedName>
</protein>
<feature type="transmembrane region" description="Helical" evidence="1">
    <location>
        <begin position="212"/>
        <end position="233"/>
    </location>
</feature>
<dbReference type="PANTHER" id="PTHR37305">
    <property type="entry name" value="INTEGRAL MEMBRANE PROTEIN-RELATED"/>
    <property type="match status" value="1"/>
</dbReference>
<dbReference type="GO" id="GO:0005886">
    <property type="term" value="C:plasma membrane"/>
    <property type="evidence" value="ECO:0007669"/>
    <property type="project" value="UniProtKB-SubCell"/>
</dbReference>
<dbReference type="GO" id="GO:0140359">
    <property type="term" value="F:ABC-type transporter activity"/>
    <property type="evidence" value="ECO:0007669"/>
    <property type="project" value="InterPro"/>
</dbReference>
<feature type="transmembrane region" description="Helical" evidence="1">
    <location>
        <begin position="240"/>
        <end position="258"/>
    </location>
</feature>
<dbReference type="Proteomes" id="UP000295416">
    <property type="component" value="Unassembled WGS sequence"/>
</dbReference>
<reference evidence="2 3" key="1">
    <citation type="submission" date="2019-03" db="EMBL/GenBank/DDBJ databases">
        <title>Genomic Encyclopedia of Type Strains, Phase IV (KMG-IV): sequencing the most valuable type-strain genomes for metagenomic binning, comparative biology and taxonomic classification.</title>
        <authorList>
            <person name="Goeker M."/>
        </authorList>
    </citation>
    <scope>NUCLEOTIDE SEQUENCE [LARGE SCALE GENOMIC DNA]</scope>
    <source>
        <strain evidence="2 3">DSM 19377</strain>
    </source>
</reference>
<gene>
    <name evidence="2" type="ORF">EV207_105110</name>
</gene>
<evidence type="ECO:0000313" key="2">
    <source>
        <dbReference type="EMBL" id="TCP30581.1"/>
    </source>
</evidence>
<feature type="transmembrane region" description="Helical" evidence="1">
    <location>
        <begin position="288"/>
        <end position="310"/>
    </location>
</feature>
<accession>A0A4R2P946</accession>
<evidence type="ECO:0000313" key="3">
    <source>
        <dbReference type="Proteomes" id="UP000295416"/>
    </source>
</evidence>
<keyword evidence="1" id="KW-0812">Transmembrane</keyword>
<dbReference type="OrthoDB" id="8613028at2"/>
<name>A0A4R2P946_9BACL</name>
<dbReference type="AlphaFoldDB" id="A0A4R2P946"/>
<dbReference type="Pfam" id="PF12679">
    <property type="entry name" value="ABC2_membrane_2"/>
    <property type="match status" value="1"/>
</dbReference>
<organism evidence="2 3">
    <name type="scientific">Scopulibacillus darangshiensis</name>
    <dbReference type="NCBI Taxonomy" id="442528"/>
    <lineage>
        <taxon>Bacteria</taxon>
        <taxon>Bacillati</taxon>
        <taxon>Bacillota</taxon>
        <taxon>Bacilli</taxon>
        <taxon>Bacillales</taxon>
        <taxon>Sporolactobacillaceae</taxon>
        <taxon>Scopulibacillus</taxon>
    </lineage>
</organism>
<dbReference type="PANTHER" id="PTHR37305:SF1">
    <property type="entry name" value="MEMBRANE PROTEIN"/>
    <property type="match status" value="1"/>
</dbReference>
<dbReference type="RefSeq" id="WP_132744549.1">
    <property type="nucleotide sequence ID" value="NZ_SLXK01000005.1"/>
</dbReference>
<keyword evidence="1" id="KW-1133">Transmembrane helix</keyword>
<dbReference type="EMBL" id="SLXK01000005">
    <property type="protein sequence ID" value="TCP30581.1"/>
    <property type="molecule type" value="Genomic_DNA"/>
</dbReference>
<feature type="transmembrane region" description="Helical" evidence="1">
    <location>
        <begin position="156"/>
        <end position="185"/>
    </location>
</feature>
<evidence type="ECO:0000256" key="1">
    <source>
        <dbReference type="SAM" id="Phobius"/>
    </source>
</evidence>
<feature type="transmembrane region" description="Helical" evidence="1">
    <location>
        <begin position="110"/>
        <end position="135"/>
    </location>
</feature>
<feature type="transmembrane region" description="Helical" evidence="1">
    <location>
        <begin position="20"/>
        <end position="39"/>
    </location>
</feature>
<comment type="caution">
    <text evidence="2">The sequence shown here is derived from an EMBL/GenBank/DDBJ whole genome shotgun (WGS) entry which is preliminary data.</text>
</comment>
<sequence>MSSFFQLIQNENMKIYRKGANRIMVLMLLGLIIAGGLIIKFSGPDNTDAHKGNWKQELVQDNKDMEKQLKEMPAQSQTYFKKEIAINKYRIAHNLPPAQGENIWGFVKDMIGLIMVISIFTIIVVGTSISSEFNWGTIKLLLIRPVSRTSVIFAKYISSLMFAIGMLILLGIVSWLVGGILFGFADISQPFLQYTDGKVTETSWVMYVLKQYGLNCVQLIMMATLAGAIAAIFRNGALSIGLTIFLMMAGSTITAFLAKYDWVKYVLFANMDLSQYLNGTPLNDDMTLGFSVIVLVVYYVIFMIFGWLFFTKRDIAA</sequence>